<name>A0ABV6V585_9ACTN</name>
<gene>
    <name evidence="1" type="ORF">ACEZDG_06280</name>
</gene>
<dbReference type="InterPro" id="IPR023346">
    <property type="entry name" value="Lysozyme-like_dom_sf"/>
</dbReference>
<dbReference type="Pfam" id="PF01374">
    <property type="entry name" value="Glyco_hydro_46"/>
    <property type="match status" value="1"/>
</dbReference>
<dbReference type="EMBL" id="JBHEZX010000002">
    <property type="protein sequence ID" value="MFC1408884.1"/>
    <property type="molecule type" value="Genomic_DNA"/>
</dbReference>
<sequence length="287" mass="30373">MTNIPTTTGGKATATAAPSSAKPTAKPSTTPSPTPTKSQPTAPTSAPASSAAGLDDARKKEIAMELVSSAENSSLDWKAQYSYIEDIGDGRGYTAGIIGFCSGTGDMLELVQAYTATEPGNVLAKYLPALKKVNNTDSHTGLGNAFVADWKTAAKDTVFQTAQNNERDRVYFNPAVNQAKADGLRALGQFIYYDAIVMHGPGDDPTSFGGIRAAAMKKAKTPAQGGNETTYLNAFLDARKAAMLTEAAHDDTSRVDTEQRVFLNNGNLDLNPPLSWKTYGDSYTIKS</sequence>
<evidence type="ECO:0000313" key="2">
    <source>
        <dbReference type="Proteomes" id="UP001592582"/>
    </source>
</evidence>
<evidence type="ECO:0000313" key="1">
    <source>
        <dbReference type="EMBL" id="MFC1408884.1"/>
    </source>
</evidence>
<dbReference type="CDD" id="cd00978">
    <property type="entry name" value="chitosanase_GH46"/>
    <property type="match status" value="1"/>
</dbReference>
<dbReference type="InterPro" id="IPR023099">
    <property type="entry name" value="Glyco_hydro_46_N"/>
</dbReference>
<organism evidence="1 2">
    <name type="scientific">Streptacidiphilus alkalitolerans</name>
    <dbReference type="NCBI Taxonomy" id="3342712"/>
    <lineage>
        <taxon>Bacteria</taxon>
        <taxon>Bacillati</taxon>
        <taxon>Actinomycetota</taxon>
        <taxon>Actinomycetes</taxon>
        <taxon>Kitasatosporales</taxon>
        <taxon>Streptomycetaceae</taxon>
        <taxon>Streptacidiphilus</taxon>
    </lineage>
</organism>
<keyword evidence="2" id="KW-1185">Reference proteome</keyword>
<dbReference type="Gene3D" id="3.30.386.10">
    <property type="entry name" value="Chitosanase, subunit A, domain 2"/>
    <property type="match status" value="1"/>
</dbReference>
<reference evidence="1 2" key="1">
    <citation type="submission" date="2024-09" db="EMBL/GenBank/DDBJ databases">
        <authorList>
            <person name="Lee S.D."/>
        </authorList>
    </citation>
    <scope>NUCLEOTIDE SEQUENCE [LARGE SCALE GENOMIC DNA]</scope>
    <source>
        <strain evidence="1 2">N1-1</strain>
    </source>
</reference>
<accession>A0ABV6V585</accession>
<protein>
    <submittedName>
        <fullName evidence="1">Chitosanase</fullName>
    </submittedName>
</protein>
<dbReference type="PIRSF" id="PIRSF036551">
    <property type="entry name" value="Chitosanase"/>
    <property type="match status" value="1"/>
</dbReference>
<comment type="caution">
    <text evidence="1">The sequence shown here is derived from an EMBL/GenBank/DDBJ whole genome shotgun (WGS) entry which is preliminary data.</text>
</comment>
<dbReference type="SUPFAM" id="SSF53955">
    <property type="entry name" value="Lysozyme-like"/>
    <property type="match status" value="1"/>
</dbReference>
<dbReference type="Proteomes" id="UP001592582">
    <property type="component" value="Unassembled WGS sequence"/>
</dbReference>
<dbReference type="PROSITE" id="PS60000">
    <property type="entry name" value="CHITOSANASE_46_80"/>
    <property type="match status" value="1"/>
</dbReference>
<proteinExistence type="predicted"/>
<dbReference type="Gene3D" id="1.20.141.10">
    <property type="entry name" value="Chitosanase, subunit A, domain 1"/>
    <property type="match status" value="1"/>
</dbReference>
<dbReference type="InterPro" id="IPR000400">
    <property type="entry name" value="Glyco_hydro_46"/>
</dbReference>